<comment type="similarity">
    <text evidence="2 9">Belongs to the ARF family.</text>
</comment>
<dbReference type="RefSeq" id="XP_027369125.1">
    <property type="nucleotide sequence ID" value="XM_027513324.1"/>
</dbReference>
<reference evidence="13" key="1">
    <citation type="journal article" date="2019" name="Toxins">
        <title>Detection of Abrin-Like and Prepropulchellin-Like Toxin Genes and Transcripts Using Whole Genome Sequencing and Full-Length Transcript Sequencing of Abrus precatorius.</title>
        <authorList>
            <person name="Hovde B.T."/>
            <person name="Daligault H.E."/>
            <person name="Hanschen E.R."/>
            <person name="Kunde Y.A."/>
            <person name="Johnson M.B."/>
            <person name="Starkenburg S.R."/>
            <person name="Johnson S.L."/>
        </authorList>
    </citation>
    <scope>NUCLEOTIDE SEQUENCE [LARGE SCALE GENOMIC DNA]</scope>
</reference>
<dbReference type="KEGG" id="aprc:113874971"/>
<dbReference type="CDD" id="cd10017">
    <property type="entry name" value="B3_DNA"/>
    <property type="match status" value="1"/>
</dbReference>
<keyword evidence="8 9" id="KW-0927">Auxin signaling pathway</keyword>
<comment type="function">
    <text evidence="9">Auxin response factors (ARFs) are transcriptional factors that bind specifically to the DNA sequence 5'-TGTCTC-3' found in the auxin-responsive promoter elements (AuxREs).</text>
</comment>
<reference evidence="14" key="2">
    <citation type="submission" date="2025-08" db="UniProtKB">
        <authorList>
            <consortium name="RefSeq"/>
        </authorList>
    </citation>
    <scope>IDENTIFICATION</scope>
    <source>
        <tissue evidence="14">Young leaves</tissue>
    </source>
</reference>
<dbReference type="PROSITE" id="PS50863">
    <property type="entry name" value="B3"/>
    <property type="match status" value="1"/>
</dbReference>
<dbReference type="Proteomes" id="UP000694853">
    <property type="component" value="Unplaced"/>
</dbReference>
<comment type="subunit">
    <text evidence="3 9">Homodimers and heterodimers.</text>
</comment>
<name>A0A8B8MKN8_ABRPR</name>
<keyword evidence="7 9" id="KW-0539">Nucleus</keyword>
<dbReference type="GO" id="GO:0005634">
    <property type="term" value="C:nucleus"/>
    <property type="evidence" value="ECO:0007669"/>
    <property type="project" value="UniProtKB-SubCell"/>
</dbReference>
<evidence type="ECO:0000256" key="5">
    <source>
        <dbReference type="ARBA" id="ARBA00023125"/>
    </source>
</evidence>
<gene>
    <name evidence="14" type="primary">LOC113874971</name>
</gene>
<evidence type="ECO:0000313" key="14">
    <source>
        <dbReference type="RefSeq" id="XP_027369125.1"/>
    </source>
</evidence>
<dbReference type="GeneID" id="113874971"/>
<evidence type="ECO:0000256" key="1">
    <source>
        <dbReference type="ARBA" id="ARBA00004123"/>
    </source>
</evidence>
<evidence type="ECO:0000259" key="12">
    <source>
        <dbReference type="PROSITE" id="PS51745"/>
    </source>
</evidence>
<proteinExistence type="inferred from homology"/>
<dbReference type="SUPFAM" id="SSF101936">
    <property type="entry name" value="DNA-binding pseudobarrel domain"/>
    <property type="match status" value="1"/>
</dbReference>
<dbReference type="InterPro" id="IPR015300">
    <property type="entry name" value="DNA-bd_pseudobarrel_sf"/>
</dbReference>
<dbReference type="Pfam" id="PF06507">
    <property type="entry name" value="ARF_AD"/>
    <property type="match status" value="1"/>
</dbReference>
<dbReference type="SMART" id="SM01019">
    <property type="entry name" value="B3"/>
    <property type="match status" value="1"/>
</dbReference>
<organism evidence="13 14">
    <name type="scientific">Abrus precatorius</name>
    <name type="common">Indian licorice</name>
    <name type="synonym">Glycine abrus</name>
    <dbReference type="NCBI Taxonomy" id="3816"/>
    <lineage>
        <taxon>Eukaryota</taxon>
        <taxon>Viridiplantae</taxon>
        <taxon>Streptophyta</taxon>
        <taxon>Embryophyta</taxon>
        <taxon>Tracheophyta</taxon>
        <taxon>Spermatophyta</taxon>
        <taxon>Magnoliopsida</taxon>
        <taxon>eudicotyledons</taxon>
        <taxon>Gunneridae</taxon>
        <taxon>Pentapetalae</taxon>
        <taxon>rosids</taxon>
        <taxon>fabids</taxon>
        <taxon>Fabales</taxon>
        <taxon>Fabaceae</taxon>
        <taxon>Papilionoideae</taxon>
        <taxon>50 kb inversion clade</taxon>
        <taxon>NPAAA clade</taxon>
        <taxon>indigoferoid/millettioid clade</taxon>
        <taxon>Abreae</taxon>
        <taxon>Abrus</taxon>
    </lineage>
</organism>
<evidence type="ECO:0000256" key="2">
    <source>
        <dbReference type="ARBA" id="ARBA00007853"/>
    </source>
</evidence>
<dbReference type="FunFam" id="2.40.330.10:FF:000001">
    <property type="entry name" value="Auxin response factor"/>
    <property type="match status" value="1"/>
</dbReference>
<comment type="subcellular location">
    <subcellularLocation>
        <location evidence="1 9">Nucleus</location>
    </subcellularLocation>
</comment>
<dbReference type="PANTHER" id="PTHR31384">
    <property type="entry name" value="AUXIN RESPONSE FACTOR 4-RELATED"/>
    <property type="match status" value="1"/>
</dbReference>
<evidence type="ECO:0000256" key="6">
    <source>
        <dbReference type="ARBA" id="ARBA00023163"/>
    </source>
</evidence>
<dbReference type="Pfam" id="PF02309">
    <property type="entry name" value="AUX_IAA"/>
    <property type="match status" value="1"/>
</dbReference>
<evidence type="ECO:0000256" key="4">
    <source>
        <dbReference type="ARBA" id="ARBA00023015"/>
    </source>
</evidence>
<evidence type="ECO:0000259" key="11">
    <source>
        <dbReference type="PROSITE" id="PS50863"/>
    </source>
</evidence>
<dbReference type="InterPro" id="IPR044835">
    <property type="entry name" value="ARF_plant"/>
</dbReference>
<dbReference type="InterPro" id="IPR033389">
    <property type="entry name" value="AUX/IAA_dom"/>
</dbReference>
<accession>A0A8B8MKN8</accession>
<protein>
    <recommendedName>
        <fullName evidence="9">Auxin response factor</fullName>
    </recommendedName>
</protein>
<dbReference type="GO" id="GO:0003677">
    <property type="term" value="F:DNA binding"/>
    <property type="evidence" value="ECO:0007669"/>
    <property type="project" value="UniProtKB-KW"/>
</dbReference>
<evidence type="ECO:0000256" key="10">
    <source>
        <dbReference type="SAM" id="MobiDB-lite"/>
    </source>
</evidence>
<dbReference type="GO" id="GO:0009734">
    <property type="term" value="P:auxin-activated signaling pathway"/>
    <property type="evidence" value="ECO:0007669"/>
    <property type="project" value="UniProtKB-KW"/>
</dbReference>
<dbReference type="AlphaFoldDB" id="A0A8B8MKN8"/>
<dbReference type="PROSITE" id="PS51745">
    <property type="entry name" value="PB1"/>
    <property type="match status" value="1"/>
</dbReference>
<dbReference type="Gene3D" id="3.10.20.90">
    <property type="entry name" value="Phosphatidylinositol 3-kinase Catalytic Subunit, Chain A, domain 1"/>
    <property type="match status" value="1"/>
</dbReference>
<feature type="region of interest" description="Disordered" evidence="10">
    <location>
        <begin position="543"/>
        <end position="564"/>
    </location>
</feature>
<keyword evidence="4 9" id="KW-0805">Transcription regulation</keyword>
<dbReference type="PANTHER" id="PTHR31384:SF3">
    <property type="entry name" value="AUXIN RESPONSE FACTOR 8"/>
    <property type="match status" value="1"/>
</dbReference>
<evidence type="ECO:0000313" key="13">
    <source>
        <dbReference type="Proteomes" id="UP000694853"/>
    </source>
</evidence>
<dbReference type="InterPro" id="IPR053793">
    <property type="entry name" value="PB1-like"/>
</dbReference>
<dbReference type="InterPro" id="IPR003340">
    <property type="entry name" value="B3_DNA-bd"/>
</dbReference>
<evidence type="ECO:0000256" key="3">
    <source>
        <dbReference type="ARBA" id="ARBA00011726"/>
    </source>
</evidence>
<dbReference type="SUPFAM" id="SSF54277">
    <property type="entry name" value="CAD &amp; PB1 domains"/>
    <property type="match status" value="1"/>
</dbReference>
<feature type="compositionally biased region" description="Polar residues" evidence="10">
    <location>
        <begin position="549"/>
        <end position="558"/>
    </location>
</feature>
<keyword evidence="13" id="KW-1185">Reference proteome</keyword>
<dbReference type="FunFam" id="3.10.20.90:FF:000047">
    <property type="entry name" value="Auxin response factor"/>
    <property type="match status" value="1"/>
</dbReference>
<dbReference type="GO" id="GO:0006355">
    <property type="term" value="P:regulation of DNA-templated transcription"/>
    <property type="evidence" value="ECO:0007669"/>
    <property type="project" value="InterPro"/>
</dbReference>
<sequence length="847" mass="94250">MKLSTSGLGQQGHEGGEKKCLNSELWHACAGPLVSLPTAGTRVVYFPQGHSEQVAATTNREVDGHIPNYPSLPPQLICQLHNVTMHADVETDEVYAQMTLQPLTPQEQKDTFLPMELGIPSKQPSNYFCKTLTASDTSTHGGFSVPRRAAEKVFPPLDFSQQPPAQELIARDLHDVEWKFRHIFRGQPKRHLLTTGWSVFVSAKRLVAGDSVLFIWNEKNQLLLGIRRANRPQTVMPSSVLSSDSMHIGLLAAAAHAAATNSCFTVFYNPRASPSEFVIPLSKYIKAVYHTRVSVGMRFRMLFETEESSVRRYMGTITGISDLDPVRWPNSHWRSVKVGWDESTAGERQPRVSLWEIEPLTTFPMYPSLFPLRLKRPWHPGTSSFHDGRDEATNGLMWLRGGPGDQALSSLNFQGAGLLPWMQQRLDPTLLGNDHNQQYQAMLAAGMQNIGSVDLMRQQMMNFQQPFNYLQQSGNTNPPLQLQQQQTIQQSVSPNILQPQAQVLAENLSHHILQKSHNNREDQTPPPQQQHTYQDTLLIQSDQLHQRQQHSSLPSPSYSKPDFLDSNIKFSASVSPGQNMLSSLCPEGSGNLLNLSRSGQSMLTEQLPQQSWAAPKFTPLQVNAFGNSVPHVQYSGKDTAMVPPHCNSDTQNPILFGVNIDSSGLLLPTTVPRYTTTSTDTDASTMALGESGFQAPLYPCMQDSSELLQSAGQVDPQNQTRTFVKVYKSGSVGRSLDISRFSSYHELREELAQMFGIEGKLEDPLRSGWQLVFVDRENDVLLLGDDPWESFVNNVWYIKILSPEDIQKMGEQAVESLGPSSGQRLNSTGAESHEIVSGLPSIGSLEY</sequence>
<keyword evidence="5 9" id="KW-0238">DNA-binding</keyword>
<dbReference type="Gene3D" id="2.40.330.10">
    <property type="entry name" value="DNA-binding pseudobarrel domain"/>
    <property type="match status" value="1"/>
</dbReference>
<feature type="domain" description="TF-B3" evidence="11">
    <location>
        <begin position="128"/>
        <end position="230"/>
    </location>
</feature>
<dbReference type="Gene3D" id="2.30.30.1040">
    <property type="match status" value="1"/>
</dbReference>
<feature type="domain" description="PB1" evidence="12">
    <location>
        <begin position="721"/>
        <end position="805"/>
    </location>
</feature>
<dbReference type="InterPro" id="IPR010525">
    <property type="entry name" value="ARF_dom"/>
</dbReference>
<dbReference type="FunFam" id="2.30.30.1040:FF:000001">
    <property type="entry name" value="Auxin response factor"/>
    <property type="match status" value="1"/>
</dbReference>
<evidence type="ECO:0000256" key="7">
    <source>
        <dbReference type="ARBA" id="ARBA00023242"/>
    </source>
</evidence>
<dbReference type="Pfam" id="PF02362">
    <property type="entry name" value="B3"/>
    <property type="match status" value="1"/>
</dbReference>
<evidence type="ECO:0000256" key="8">
    <source>
        <dbReference type="ARBA" id="ARBA00023294"/>
    </source>
</evidence>
<keyword evidence="6 9" id="KW-0804">Transcription</keyword>
<evidence type="ECO:0000256" key="9">
    <source>
        <dbReference type="RuleBase" id="RU004561"/>
    </source>
</evidence>